<name>A0A172YGC5_9GAMM</name>
<keyword evidence="2" id="KW-1185">Reference proteome</keyword>
<dbReference type="STRING" id="376489.A5892_13005"/>
<dbReference type="Proteomes" id="UP000077875">
    <property type="component" value="Chromosome"/>
</dbReference>
<dbReference type="KEGG" id="haa:A5892_13005"/>
<evidence type="ECO:0000313" key="2">
    <source>
        <dbReference type="Proteomes" id="UP000077875"/>
    </source>
</evidence>
<dbReference type="RefSeq" id="WP_064123170.1">
    <property type="nucleotide sequence ID" value="NZ_CP015243.1"/>
</dbReference>
<accession>A0A172YGC5</accession>
<evidence type="ECO:0000313" key="1">
    <source>
        <dbReference type="EMBL" id="ANF58273.1"/>
    </source>
</evidence>
<dbReference type="PROSITE" id="PS51257">
    <property type="entry name" value="PROKAR_LIPOPROTEIN"/>
    <property type="match status" value="1"/>
</dbReference>
<proteinExistence type="predicted"/>
<sequence>MIRLPVGARFCLGLGALALSACGPQPERFEDGESGLAITVPEGIERGPFEPGYFTDQGWKLQAEQPGRSIIALRLADSDDIAQAELRVGESNDPQALARCMDAPATATASSASSERIIDGARFERFDIDDAGMSHYLHGHAYRAVVEGRCYAFDALVFGVNGEVFDPPRESPFSSPDALARLDALLDGVSFEPSR</sequence>
<organism evidence="1 2">
    <name type="scientific">Halotalea alkalilenta</name>
    <dbReference type="NCBI Taxonomy" id="376489"/>
    <lineage>
        <taxon>Bacteria</taxon>
        <taxon>Pseudomonadati</taxon>
        <taxon>Pseudomonadota</taxon>
        <taxon>Gammaproteobacteria</taxon>
        <taxon>Oceanospirillales</taxon>
        <taxon>Halomonadaceae</taxon>
        <taxon>Halotalea</taxon>
    </lineage>
</organism>
<dbReference type="AlphaFoldDB" id="A0A172YGC5"/>
<reference evidence="1 2" key="1">
    <citation type="submission" date="2016-04" db="EMBL/GenBank/DDBJ databases">
        <title>Complete Genome Sequence of Halotalea alkalilenta IHB B 13600.</title>
        <authorList>
            <person name="Swarnkar M.K."/>
            <person name="Sharma A."/>
            <person name="Kaushal K."/>
            <person name="Soni R."/>
            <person name="Rana S."/>
            <person name="Singh A.K."/>
            <person name="Gulati A."/>
        </authorList>
    </citation>
    <scope>NUCLEOTIDE SEQUENCE [LARGE SCALE GENOMIC DNA]</scope>
    <source>
        <strain evidence="1 2">IHB B 13600</strain>
    </source>
</reference>
<protein>
    <recommendedName>
        <fullName evidence="3">Lipoprotein</fullName>
    </recommendedName>
</protein>
<gene>
    <name evidence="1" type="ORF">A5892_13005</name>
</gene>
<evidence type="ECO:0008006" key="3">
    <source>
        <dbReference type="Google" id="ProtNLM"/>
    </source>
</evidence>
<dbReference type="EMBL" id="CP015243">
    <property type="protein sequence ID" value="ANF58273.1"/>
    <property type="molecule type" value="Genomic_DNA"/>
</dbReference>